<keyword evidence="4" id="KW-1133">Transmembrane helix</keyword>
<evidence type="ECO:0000313" key="8">
    <source>
        <dbReference type="Proteomes" id="UP001204621"/>
    </source>
</evidence>
<name>A0ABT2CXN6_9BURK</name>
<dbReference type="Gene3D" id="3.40.50.300">
    <property type="entry name" value="P-loop containing nucleotide triphosphate hydrolases"/>
    <property type="match status" value="1"/>
</dbReference>
<dbReference type="PANTHER" id="PTHR11361:SF99">
    <property type="entry name" value="DNA MISMATCH REPAIR PROTEIN"/>
    <property type="match status" value="1"/>
</dbReference>
<evidence type="ECO:0000256" key="2">
    <source>
        <dbReference type="ARBA" id="ARBA00022840"/>
    </source>
</evidence>
<keyword evidence="8" id="KW-1185">Reference proteome</keyword>
<evidence type="ECO:0000259" key="6">
    <source>
        <dbReference type="SMART" id="SM00534"/>
    </source>
</evidence>
<evidence type="ECO:0008006" key="9">
    <source>
        <dbReference type="Google" id="ProtNLM"/>
    </source>
</evidence>
<dbReference type="InterPro" id="IPR027417">
    <property type="entry name" value="P-loop_NTPase"/>
</dbReference>
<dbReference type="SMART" id="SM00534">
    <property type="entry name" value="MUTSac"/>
    <property type="match status" value="1"/>
</dbReference>
<evidence type="ECO:0000256" key="1">
    <source>
        <dbReference type="ARBA" id="ARBA00022741"/>
    </source>
</evidence>
<keyword evidence="1" id="KW-0547">Nucleotide-binding</keyword>
<keyword evidence="2" id="KW-0067">ATP-binding</keyword>
<proteinExistence type="predicted"/>
<keyword evidence="4" id="KW-0472">Membrane</keyword>
<comment type="caution">
    <text evidence="7">The sequence shown here is derived from an EMBL/GenBank/DDBJ whole genome shotgun (WGS) entry which is preliminary data.</text>
</comment>
<dbReference type="RefSeq" id="WP_258811924.1">
    <property type="nucleotide sequence ID" value="NZ_JANUGU010000003.1"/>
</dbReference>
<keyword evidence="4" id="KW-0812">Transmembrane</keyword>
<evidence type="ECO:0000256" key="4">
    <source>
        <dbReference type="SAM" id="Phobius"/>
    </source>
</evidence>
<evidence type="ECO:0000313" key="7">
    <source>
        <dbReference type="EMBL" id="MCS0658736.1"/>
    </source>
</evidence>
<dbReference type="PANTHER" id="PTHR11361">
    <property type="entry name" value="DNA MISMATCH REPAIR PROTEIN MUTS FAMILY MEMBER"/>
    <property type="match status" value="1"/>
</dbReference>
<dbReference type="SMART" id="SM00382">
    <property type="entry name" value="AAA"/>
    <property type="match status" value="1"/>
</dbReference>
<dbReference type="SUPFAM" id="SSF52540">
    <property type="entry name" value="P-loop containing nucleoside triphosphate hydrolases"/>
    <property type="match status" value="1"/>
</dbReference>
<dbReference type="InterPro" id="IPR000432">
    <property type="entry name" value="DNA_mismatch_repair_MutS_C"/>
</dbReference>
<organism evidence="7 8">
    <name type="scientific">Massilia terrae</name>
    <dbReference type="NCBI Taxonomy" id="1811224"/>
    <lineage>
        <taxon>Bacteria</taxon>
        <taxon>Pseudomonadati</taxon>
        <taxon>Pseudomonadota</taxon>
        <taxon>Betaproteobacteria</taxon>
        <taxon>Burkholderiales</taxon>
        <taxon>Oxalobacteraceae</taxon>
        <taxon>Telluria group</taxon>
        <taxon>Massilia</taxon>
    </lineage>
</organism>
<dbReference type="EMBL" id="JANUGU010000003">
    <property type="protein sequence ID" value="MCS0658736.1"/>
    <property type="molecule type" value="Genomic_DNA"/>
</dbReference>
<evidence type="ECO:0000259" key="5">
    <source>
        <dbReference type="SMART" id="SM00382"/>
    </source>
</evidence>
<sequence>MSAIAGKLRHLGLHLRAAFAGPARPPLDYPFVPGDVAQLHRVRPREGVPALDGQTWNDLLLQPWLDELTRETSIFGKQELYRRLRAGAAQPGRDAQCGRVRALLADPARLEDLQRRLRPLRDADTEVAALLYEGDCAPVPAWAGRTWPLPLALAASIAAVALTPFAWLGVAFVLYVLIALQMRYHERVQKWKQSVATLRMLLATCWVLGEDEALADGGFALGREQAGRLDRALSRGAAWLPGAQEYGDWFALANVNHYFKSMRRVFAERDFLAACYERCAVLEADVALARHLQAAPRWCWAAASAPDALALDGAVHPLLAGAAPLSIALDGKGAFISGQNGVGKSTFLRTLGLSLATARAFGFAYAHAARLPDLPLYASMQNEDSLLGGESLYIAELRRARELLQAADSGGAAVFLIDEIFRGTNHVESVSAAAAVLDTLAARGLVLVSSHNVVLASLLARWLDPYRIARDAGGLTLRPGVLVETNGVALLAGQGFAPEISDKAARFAQWLGQRLSEPIAIPAL</sequence>
<dbReference type="InterPro" id="IPR045076">
    <property type="entry name" value="MutS"/>
</dbReference>
<reference evidence="7 8" key="1">
    <citation type="submission" date="2022-08" db="EMBL/GenBank/DDBJ databases">
        <title>Reclassification of Massilia species as members of the genera Telluria, Duganella, Pseudoduganella, Mokoshia gen. nov. and Zemynaea gen. nov. using orthogonal and non-orthogonal genome-based approaches.</title>
        <authorList>
            <person name="Bowman J.P."/>
        </authorList>
    </citation>
    <scope>NUCLEOTIDE SEQUENCE [LARGE SCALE GENOMIC DNA]</scope>
    <source>
        <strain evidence="7 8">JCM 31606</strain>
    </source>
</reference>
<dbReference type="Proteomes" id="UP001204621">
    <property type="component" value="Unassembled WGS sequence"/>
</dbReference>
<dbReference type="Pfam" id="PF00488">
    <property type="entry name" value="MutS_V"/>
    <property type="match status" value="1"/>
</dbReference>
<evidence type="ECO:0000256" key="3">
    <source>
        <dbReference type="ARBA" id="ARBA00023125"/>
    </source>
</evidence>
<feature type="domain" description="AAA+ ATPase" evidence="5">
    <location>
        <begin position="330"/>
        <end position="473"/>
    </location>
</feature>
<protein>
    <recommendedName>
        <fullName evidence="9">DNA mismatch repair protein MutS</fullName>
    </recommendedName>
</protein>
<accession>A0ABT2CXN6</accession>
<feature type="transmembrane region" description="Helical" evidence="4">
    <location>
        <begin position="151"/>
        <end position="180"/>
    </location>
</feature>
<dbReference type="InterPro" id="IPR003593">
    <property type="entry name" value="AAA+_ATPase"/>
</dbReference>
<gene>
    <name evidence="7" type="ORF">NX778_11730</name>
</gene>
<keyword evidence="3" id="KW-0238">DNA-binding</keyword>
<feature type="domain" description="DNA mismatch repair proteins mutS family" evidence="6">
    <location>
        <begin position="331"/>
        <end position="509"/>
    </location>
</feature>